<evidence type="ECO:0000313" key="2">
    <source>
        <dbReference type="EMBL" id="MBX56439.1"/>
    </source>
</evidence>
<accession>A0A2P2PP97</accession>
<feature type="transmembrane region" description="Helical" evidence="1">
    <location>
        <begin position="6"/>
        <end position="27"/>
    </location>
</feature>
<proteinExistence type="predicted"/>
<evidence type="ECO:0000256" key="1">
    <source>
        <dbReference type="SAM" id="Phobius"/>
    </source>
</evidence>
<sequence>MHTHAPTLLLHIFGSPRCAMILLLLLAKFQASYNVIFKLHGIEVKQVVE</sequence>
<dbReference type="AlphaFoldDB" id="A0A2P2PP97"/>
<keyword evidence="1" id="KW-0472">Membrane</keyword>
<keyword evidence="1" id="KW-0812">Transmembrane</keyword>
<reference evidence="2" key="1">
    <citation type="submission" date="2018-02" db="EMBL/GenBank/DDBJ databases">
        <title>Rhizophora mucronata_Transcriptome.</title>
        <authorList>
            <person name="Meera S.P."/>
            <person name="Sreeshan A."/>
            <person name="Augustine A."/>
        </authorList>
    </citation>
    <scope>NUCLEOTIDE SEQUENCE</scope>
    <source>
        <tissue evidence="2">Leaf</tissue>
    </source>
</reference>
<dbReference type="EMBL" id="GGEC01075955">
    <property type="protein sequence ID" value="MBX56439.1"/>
    <property type="molecule type" value="Transcribed_RNA"/>
</dbReference>
<name>A0A2P2PP97_RHIMU</name>
<organism evidence="2">
    <name type="scientific">Rhizophora mucronata</name>
    <name type="common">Asiatic mangrove</name>
    <dbReference type="NCBI Taxonomy" id="61149"/>
    <lineage>
        <taxon>Eukaryota</taxon>
        <taxon>Viridiplantae</taxon>
        <taxon>Streptophyta</taxon>
        <taxon>Embryophyta</taxon>
        <taxon>Tracheophyta</taxon>
        <taxon>Spermatophyta</taxon>
        <taxon>Magnoliopsida</taxon>
        <taxon>eudicotyledons</taxon>
        <taxon>Gunneridae</taxon>
        <taxon>Pentapetalae</taxon>
        <taxon>rosids</taxon>
        <taxon>fabids</taxon>
        <taxon>Malpighiales</taxon>
        <taxon>Rhizophoraceae</taxon>
        <taxon>Rhizophora</taxon>
    </lineage>
</organism>
<protein>
    <submittedName>
        <fullName evidence="2">Uncharacterized protein</fullName>
    </submittedName>
</protein>
<keyword evidence="1" id="KW-1133">Transmembrane helix</keyword>